<accession>Q9FK26</accession>
<reference key="2">
    <citation type="journal article" date="2000" name="Nature">
        <title>Sequence and analysis of chromosome 5 of the plant Arabidopsis thaliana.</title>
        <authorList>
            <consortium name="Kazusa DNA Research Institute"/>
            <consortium name="Cold Spring Harbor and Washington University in St Louis Sequencing Consortium"/>
            <consortium name="European Union Arabidopsis Genome Sequencing Consortium"/>
            <person name="Tabata S."/>
            <person name="Kaneko T."/>
            <person name="Nakamura Y."/>
            <person name="Kotani H."/>
            <person name="Kato T."/>
            <person name="Asamizu E."/>
            <person name="Miyajima N."/>
            <person name="Sasamoto S."/>
            <person name="Kimura T."/>
            <person name="Hosouchi T."/>
            <person name="Kawashima K."/>
            <person name="Kohara M."/>
            <person name="Matsumoto M."/>
            <person name="Matsuno A."/>
            <person name="Muraki A."/>
            <person name="Nakayama S."/>
            <person name="Nakazaki N."/>
            <person name="Naruo K."/>
            <person name="Okumura S."/>
            <person name="Shinpo S."/>
            <person name="Takeuchi C."/>
            <person name="Wada T."/>
            <person name="Watanabe A."/>
            <person name="Yamada M."/>
            <person name="Yasuda M."/>
            <person name="Sato S."/>
            <person name="de la Bastide M."/>
            <person name="Huang E."/>
            <person name="Spiegel L."/>
            <person name="Gnoj L."/>
            <person name="O'Shaughnessy A."/>
            <person name="Preston R."/>
            <person name="Habermann K."/>
            <person name="Murray J."/>
            <person name="Johnson D."/>
            <person name="Rohlfing T."/>
            <person name="Nelson J."/>
            <person name="Stoneking T."/>
            <person name="Pepin K."/>
            <person name="Spieth J."/>
            <person name="Sekhon M."/>
            <person name="Armstrong J."/>
            <person name="Becker M."/>
            <person name="Belter E."/>
            <person name="Cordum H."/>
            <person name="Cordes M."/>
            <person name="Courtney L."/>
            <person name="Courtney W."/>
            <person name="Dante M."/>
            <person name="Du H."/>
            <person name="Edwards J."/>
            <person name="Fryman J."/>
            <person name="Haakensen B."/>
            <person name="Lamar E."/>
            <person name="Latreille P."/>
            <person name="Leonard S."/>
            <person name="Meyer R."/>
            <person name="Mulvaney E."/>
            <person name="Ozersky P."/>
            <person name="Riley A."/>
            <person name="Strowmatt C."/>
            <person name="Wagner-McPherson C."/>
            <person name="Wollam A."/>
            <person name="Yoakum M."/>
            <person name="Bell M."/>
            <person name="Dedhia N."/>
            <person name="Parnell L."/>
            <person name="Shah R."/>
            <person name="Rodriguez M."/>
            <person name="See L.H."/>
            <person name="Vil D."/>
            <person name="Baker J."/>
            <person name="Kirchoff K."/>
            <person name="Toth K."/>
            <person name="King L."/>
            <person name="Bahret A."/>
            <person name="Miller B."/>
            <person name="Marra M."/>
            <person name="Martienssen R."/>
            <person name="McCombie W.R."/>
            <person name="Wilson R.K."/>
            <person name="Murphy G."/>
            <person name="Bancroft I."/>
            <person name="Volckaert G."/>
            <person name="Wambutt R."/>
            <person name="Dusterhoft A."/>
            <person name="Stiekema W."/>
            <person name="Pohl T."/>
            <person name="Entian K.D."/>
            <person name="Terryn N."/>
            <person name="Hartley N."/>
            <person name="Bent E."/>
            <person name="Johnson S."/>
            <person name="Langham S.A."/>
            <person name="McCullagh B."/>
            <person name="Robben J."/>
            <person name="Grymonprez B."/>
            <person name="Zimmermann W."/>
            <person name="Ramsperger U."/>
            <person name="Wedler H."/>
            <person name="Balke K."/>
            <person name="Wedler E."/>
            <person name="Peters S."/>
            <person name="van Staveren M."/>
            <person name="Dirkse W."/>
            <person name="Mooijman P."/>
            <person name="Lankhorst R.K."/>
            <person name="Weitzenegger T."/>
            <person name="Bothe G."/>
            <person name="Rose M."/>
            <person name="Hauf J."/>
            <person name="Berneiser S."/>
            <person name="Hempel S."/>
            <person name="Feldpausch M."/>
            <person name="Lamberth S."/>
            <person name="Villarroel R."/>
            <person name="Gielen J."/>
            <person name="Ardiles W."/>
            <person name="Bents O."/>
            <person name="Lemcke K."/>
            <person name="Kolesov G."/>
            <person name="Mayer K."/>
            <person name="Rudd S."/>
            <person name="Schoof H."/>
            <person name="Schueller C."/>
            <person name="Zaccaria P."/>
            <person name="Mewes H.W."/>
            <person name="Bevan M."/>
            <person name="Fransz P."/>
        </authorList>
    </citation>
    <scope>NUCLEOTIDE SEQUENCE [LARGE SCALE GENOMIC DNA]</scope>
    <source>
        <strain>cv. Columbia</strain>
    </source>
</reference>
<dbReference type="PANTHER" id="PTHR33443">
    <property type="entry name" value="ZGC:112980"/>
    <property type="match status" value="1"/>
</dbReference>
<dbReference type="InterPro" id="IPR053234">
    <property type="entry name" value="RPM1_Interactor"/>
</dbReference>
<dbReference type="AlphaFoldDB" id="Q9FK26"/>
<dbReference type="PANTHER" id="PTHR33443:SF30">
    <property type="entry name" value="SARCOSINE DEHYDROGENASE-2C PROTEIN"/>
    <property type="match status" value="1"/>
</dbReference>
<protein>
    <submittedName>
        <fullName evidence="1">Uncharacterized protein</fullName>
    </submittedName>
</protein>
<reference evidence="1" key="1">
    <citation type="journal article" date="1998" name="DNA Res.">
        <title>Structural analysis of Arabidopsis thaliana chromosome 5. VI. Sequence features of the regions of 1,367,185 bp covered by 19 physically assigned P1 and TAC clones.</title>
        <authorList>
            <person name="Kotani H."/>
            <person name="Nakamura Y."/>
            <person name="Sato S."/>
            <person name="Asamizu E."/>
            <person name="Kaneko T."/>
            <person name="Miyajima N."/>
            <person name="Tabata S."/>
        </authorList>
    </citation>
    <scope>NUCLEOTIDE SEQUENCE [LARGE SCALE GENOMIC DNA]</scope>
</reference>
<name>Q9FK26_ARATH</name>
<dbReference type="EMBL" id="AB013387">
    <property type="protein sequence ID" value="BAB11577.1"/>
    <property type="molecule type" value="Genomic_DNA"/>
</dbReference>
<proteinExistence type="predicted"/>
<dbReference type="ExpressionAtlas" id="Q9FK26">
    <property type="expression patterns" value="baseline and differential"/>
</dbReference>
<evidence type="ECO:0000313" key="1">
    <source>
        <dbReference type="EMBL" id="BAB11577.1"/>
    </source>
</evidence>
<sequence>MFGLPLFPSDLYELGKMGTKARTTKPSLEEEGSPLRGILCVKTRRDMKRFEKTEDCFILDFNPFDSFDVKRLSFSLDKDLEIIHESGQTFVAKKMEKKEEDDTPLVGIFCLKTRQDMKRFEETEDCFILDFDPFDSFDVKKLTFTDDVREGDKDLSIIHETGQCYCYVCDKPAPCAEWTISTSHCNAYDSALWNLCRT</sequence>
<organism evidence="1">
    <name type="scientific">Arabidopsis thaliana</name>
    <name type="common">Mouse-ear cress</name>
    <dbReference type="NCBI Taxonomy" id="3702"/>
    <lineage>
        <taxon>Eukaryota</taxon>
        <taxon>Viridiplantae</taxon>
        <taxon>Streptophyta</taxon>
        <taxon>Embryophyta</taxon>
        <taxon>Tracheophyta</taxon>
        <taxon>Spermatophyta</taxon>
        <taxon>Magnoliopsida</taxon>
        <taxon>eudicotyledons</taxon>
        <taxon>Gunneridae</taxon>
        <taxon>Pentapetalae</taxon>
        <taxon>rosids</taxon>
        <taxon>malvids</taxon>
        <taxon>Brassicales</taxon>
        <taxon>Brassicaceae</taxon>
        <taxon>Camelineae</taxon>
        <taxon>Arabidopsis</taxon>
    </lineage>
</organism>